<accession>A0A2K1IF44</accession>
<dbReference type="InterPro" id="IPR008406">
    <property type="entry name" value="DRM/ARP"/>
</dbReference>
<evidence type="ECO:0000313" key="5">
    <source>
        <dbReference type="Proteomes" id="UP000006727"/>
    </source>
</evidence>
<dbReference type="OMA" id="WRTIHSA"/>
<evidence type="ECO:0000313" key="4">
    <source>
        <dbReference type="EnsemblPlants" id="Pp3c24_1050V3.1"/>
    </source>
</evidence>
<dbReference type="EnsemblPlants" id="Pp3c24_1050V3.3">
    <property type="protein sequence ID" value="Pp3c24_1050V3.3"/>
    <property type="gene ID" value="Pp3c24_1050"/>
</dbReference>
<reference evidence="4" key="3">
    <citation type="submission" date="2020-12" db="UniProtKB">
        <authorList>
            <consortium name="EnsemblPlants"/>
        </authorList>
    </citation>
    <scope>IDENTIFICATION</scope>
</reference>
<dbReference type="PANTHER" id="PTHR33565">
    <property type="entry name" value="DORMANCY-ASSOCIATED PROTEIN 1"/>
    <property type="match status" value="1"/>
</dbReference>
<comment type="similarity">
    <text evidence="1">Belongs to the DRM1/ARP family.</text>
</comment>
<dbReference type="EnsemblPlants" id="Pp3c24_1050V3.1">
    <property type="protein sequence ID" value="Pp3c24_1050V3.1"/>
    <property type="gene ID" value="Pp3c24_1050"/>
</dbReference>
<gene>
    <name evidence="4" type="primary">LOC112276557</name>
    <name evidence="3" type="ORF">PHYPA_028489</name>
</gene>
<name>A0A2K1IF44_PHYPA</name>
<evidence type="ECO:0000256" key="1">
    <source>
        <dbReference type="ARBA" id="ARBA00010502"/>
    </source>
</evidence>
<dbReference type="Gramene" id="Pp3c24_1050V3.3">
    <property type="protein sequence ID" value="Pp3c24_1050V3.3"/>
    <property type="gene ID" value="Pp3c24_1050"/>
</dbReference>
<organism evidence="3">
    <name type="scientific">Physcomitrium patens</name>
    <name type="common">Spreading-leaved earth moss</name>
    <name type="synonym">Physcomitrella patens</name>
    <dbReference type="NCBI Taxonomy" id="3218"/>
    <lineage>
        <taxon>Eukaryota</taxon>
        <taxon>Viridiplantae</taxon>
        <taxon>Streptophyta</taxon>
        <taxon>Embryophyta</taxon>
        <taxon>Bryophyta</taxon>
        <taxon>Bryophytina</taxon>
        <taxon>Bryopsida</taxon>
        <taxon>Funariidae</taxon>
        <taxon>Funariales</taxon>
        <taxon>Funariaceae</taxon>
        <taxon>Physcomitrium</taxon>
    </lineage>
</organism>
<dbReference type="PaxDb" id="3218-PP1S18_350V6.1"/>
<dbReference type="EMBL" id="ABEU02000024">
    <property type="protein sequence ID" value="PNR27897.1"/>
    <property type="molecule type" value="Genomic_DNA"/>
</dbReference>
<protein>
    <submittedName>
        <fullName evidence="3 4">Uncharacterized protein</fullName>
    </submittedName>
</protein>
<dbReference type="AlphaFoldDB" id="A0A2K1IF44"/>
<proteinExistence type="inferred from homology"/>
<feature type="region of interest" description="Disordered" evidence="2">
    <location>
        <begin position="72"/>
        <end position="111"/>
    </location>
</feature>
<dbReference type="PANTHER" id="PTHR33565:SF20">
    <property type="entry name" value="DORMANCY-ASSOCIATED PROTEIN HOMOLOG 4"/>
    <property type="match status" value="1"/>
</dbReference>
<dbReference type="Gramene" id="Pp3c24_1050V3.1">
    <property type="protein sequence ID" value="Pp3c24_1050V3.1"/>
    <property type="gene ID" value="Pp3c24_1050"/>
</dbReference>
<dbReference type="FunCoup" id="A0A2K1IF44">
    <property type="interactions" value="164"/>
</dbReference>
<keyword evidence="5" id="KW-1185">Reference proteome</keyword>
<reference evidence="3 5" key="1">
    <citation type="journal article" date="2008" name="Science">
        <title>The Physcomitrella genome reveals evolutionary insights into the conquest of land by plants.</title>
        <authorList>
            <person name="Rensing S."/>
            <person name="Lang D."/>
            <person name="Zimmer A."/>
            <person name="Terry A."/>
            <person name="Salamov A."/>
            <person name="Shapiro H."/>
            <person name="Nishiyama T."/>
            <person name="Perroud P.-F."/>
            <person name="Lindquist E."/>
            <person name="Kamisugi Y."/>
            <person name="Tanahashi T."/>
            <person name="Sakakibara K."/>
            <person name="Fujita T."/>
            <person name="Oishi K."/>
            <person name="Shin-I T."/>
            <person name="Kuroki Y."/>
            <person name="Toyoda A."/>
            <person name="Suzuki Y."/>
            <person name="Hashimoto A."/>
            <person name="Yamaguchi K."/>
            <person name="Sugano A."/>
            <person name="Kohara Y."/>
            <person name="Fujiyama A."/>
            <person name="Anterola A."/>
            <person name="Aoki S."/>
            <person name="Ashton N."/>
            <person name="Barbazuk W.B."/>
            <person name="Barker E."/>
            <person name="Bennetzen J."/>
            <person name="Bezanilla M."/>
            <person name="Blankenship R."/>
            <person name="Cho S.H."/>
            <person name="Dutcher S."/>
            <person name="Estelle M."/>
            <person name="Fawcett J.A."/>
            <person name="Gundlach H."/>
            <person name="Hanada K."/>
            <person name="Heyl A."/>
            <person name="Hicks K.A."/>
            <person name="Hugh J."/>
            <person name="Lohr M."/>
            <person name="Mayer K."/>
            <person name="Melkozernov A."/>
            <person name="Murata T."/>
            <person name="Nelson D."/>
            <person name="Pils B."/>
            <person name="Prigge M."/>
            <person name="Reiss B."/>
            <person name="Renner T."/>
            <person name="Rombauts S."/>
            <person name="Rushton P."/>
            <person name="Sanderfoot A."/>
            <person name="Schween G."/>
            <person name="Shiu S.-H."/>
            <person name="Stueber K."/>
            <person name="Theodoulou F.L."/>
            <person name="Tu H."/>
            <person name="Van de Peer Y."/>
            <person name="Verrier P.J."/>
            <person name="Waters E."/>
            <person name="Wood A."/>
            <person name="Yang L."/>
            <person name="Cove D."/>
            <person name="Cuming A."/>
            <person name="Hasebe M."/>
            <person name="Lucas S."/>
            <person name="Mishler D.B."/>
            <person name="Reski R."/>
            <person name="Grigoriev I."/>
            <person name="Quatrano R.S."/>
            <person name="Boore J.L."/>
        </authorList>
    </citation>
    <scope>NUCLEOTIDE SEQUENCE [LARGE SCALE GENOMIC DNA]</scope>
    <source>
        <strain evidence="4 5">cv. Gransden 2004</strain>
    </source>
</reference>
<sequence>MGLLDKLWDDVVAGPQPEKGLKKLREERLDAGLPVVFPVDNHEFAQRMIERQRSAEFHNSQAEARRISESIRIKNPPMLRPLDNDSPMSSPGIYGSSPPVSPPLSSPSPVFREKDKRWRSVFHPDGREMSRNRSAEFEQVAAPNSPTVYDWVMAMIFPEIRVAIDNCDREPRNESICT</sequence>
<dbReference type="Pfam" id="PF05564">
    <property type="entry name" value="Auxin_repressed"/>
    <property type="match status" value="1"/>
</dbReference>
<reference evidence="3 5" key="2">
    <citation type="journal article" date="2018" name="Plant J.">
        <title>The Physcomitrella patens chromosome-scale assembly reveals moss genome structure and evolution.</title>
        <authorList>
            <person name="Lang D."/>
            <person name="Ullrich K.K."/>
            <person name="Murat F."/>
            <person name="Fuchs J."/>
            <person name="Jenkins J."/>
            <person name="Haas F.B."/>
            <person name="Piednoel M."/>
            <person name="Gundlach H."/>
            <person name="Van Bel M."/>
            <person name="Meyberg R."/>
            <person name="Vives C."/>
            <person name="Morata J."/>
            <person name="Symeonidi A."/>
            <person name="Hiss M."/>
            <person name="Muchero W."/>
            <person name="Kamisugi Y."/>
            <person name="Saleh O."/>
            <person name="Blanc G."/>
            <person name="Decker E.L."/>
            <person name="van Gessel N."/>
            <person name="Grimwood J."/>
            <person name="Hayes R.D."/>
            <person name="Graham S.W."/>
            <person name="Gunter L.E."/>
            <person name="McDaniel S.F."/>
            <person name="Hoernstein S.N.W."/>
            <person name="Larsson A."/>
            <person name="Li F.W."/>
            <person name="Perroud P.F."/>
            <person name="Phillips J."/>
            <person name="Ranjan P."/>
            <person name="Rokshar D.S."/>
            <person name="Rothfels C.J."/>
            <person name="Schneider L."/>
            <person name="Shu S."/>
            <person name="Stevenson D.W."/>
            <person name="Thummler F."/>
            <person name="Tillich M."/>
            <person name="Villarreal Aguilar J.C."/>
            <person name="Widiez T."/>
            <person name="Wong G.K."/>
            <person name="Wymore A."/>
            <person name="Zhang Y."/>
            <person name="Zimmer A.D."/>
            <person name="Quatrano R.S."/>
            <person name="Mayer K.F.X."/>
            <person name="Goodstein D."/>
            <person name="Casacuberta J.M."/>
            <person name="Vandepoele K."/>
            <person name="Reski R."/>
            <person name="Cuming A.C."/>
            <person name="Tuskan G.A."/>
            <person name="Maumus F."/>
            <person name="Salse J."/>
            <person name="Schmutz J."/>
            <person name="Rensing S.A."/>
        </authorList>
    </citation>
    <scope>NUCLEOTIDE SEQUENCE [LARGE SCALE GENOMIC DNA]</scope>
    <source>
        <strain evidence="4 5">cv. Gransden 2004</strain>
    </source>
</reference>
<evidence type="ECO:0000313" key="3">
    <source>
        <dbReference type="EMBL" id="PNR27897.1"/>
    </source>
</evidence>
<dbReference type="Proteomes" id="UP000006727">
    <property type="component" value="Chromosome 24"/>
</dbReference>
<evidence type="ECO:0000256" key="2">
    <source>
        <dbReference type="SAM" id="MobiDB-lite"/>
    </source>
</evidence>